<evidence type="ECO:0000259" key="11">
    <source>
        <dbReference type="Pfam" id="PF08544"/>
    </source>
</evidence>
<feature type="active site" evidence="9">
    <location>
        <position position="12"/>
    </location>
</feature>
<keyword evidence="13" id="KW-1185">Reference proteome</keyword>
<dbReference type="Pfam" id="PF08544">
    <property type="entry name" value="GHMP_kinases_C"/>
    <property type="match status" value="1"/>
</dbReference>
<dbReference type="Gene3D" id="3.30.230.10">
    <property type="match status" value="1"/>
</dbReference>
<gene>
    <name evidence="9 12" type="primary">ispE</name>
    <name evidence="12" type="ORF">QJ036_08775</name>
</gene>
<comment type="similarity">
    <text evidence="1 9">Belongs to the GHMP kinase family. IspE subfamily.</text>
</comment>
<dbReference type="GO" id="GO:0050515">
    <property type="term" value="F:4-(cytidine 5'-diphospho)-2-C-methyl-D-erythritol kinase activity"/>
    <property type="evidence" value="ECO:0007669"/>
    <property type="project" value="UniProtKB-UniRule"/>
</dbReference>
<feature type="binding site" evidence="9">
    <location>
        <begin position="96"/>
        <end position="106"/>
    </location>
    <ligand>
        <name>ATP</name>
        <dbReference type="ChEBI" id="CHEBI:30616"/>
    </ligand>
</feature>
<evidence type="ECO:0000256" key="7">
    <source>
        <dbReference type="ARBA" id="ARBA00022840"/>
    </source>
</evidence>
<comment type="pathway">
    <text evidence="9">Isoprenoid biosynthesis; isopentenyl diphosphate biosynthesis via DXP pathway; isopentenyl diphosphate from 1-deoxy-D-xylulose 5-phosphate: step 3/6.</text>
</comment>
<comment type="caution">
    <text evidence="12">The sequence shown here is derived from an EMBL/GenBank/DDBJ whole genome shotgun (WGS) entry which is preliminary data.</text>
</comment>
<evidence type="ECO:0000256" key="3">
    <source>
        <dbReference type="ARBA" id="ARBA00017473"/>
    </source>
</evidence>
<evidence type="ECO:0000259" key="10">
    <source>
        <dbReference type="Pfam" id="PF00288"/>
    </source>
</evidence>
<dbReference type="InterPro" id="IPR004424">
    <property type="entry name" value="IspE"/>
</dbReference>
<feature type="domain" description="GHMP kinase N-terminal" evidence="10">
    <location>
        <begin position="68"/>
        <end position="146"/>
    </location>
</feature>
<name>A0AAP4F000_9FIRM</name>
<reference evidence="12 13" key="1">
    <citation type="submission" date="2023-05" db="EMBL/GenBank/DDBJ databases">
        <title>[ruminococcus] sp. nov., isolated from a pig farm feces dump.</title>
        <authorList>
            <person name="Chang Y.-H."/>
        </authorList>
    </citation>
    <scope>NUCLEOTIDE SEQUENCE [LARGE SCALE GENOMIC DNA]</scope>
    <source>
        <strain evidence="12 13">YH-rum2234</strain>
    </source>
</reference>
<dbReference type="Proteomes" id="UP001300383">
    <property type="component" value="Unassembled WGS sequence"/>
</dbReference>
<dbReference type="GO" id="GO:0005524">
    <property type="term" value="F:ATP binding"/>
    <property type="evidence" value="ECO:0007669"/>
    <property type="project" value="UniProtKB-UniRule"/>
</dbReference>
<evidence type="ECO:0000256" key="1">
    <source>
        <dbReference type="ARBA" id="ARBA00009684"/>
    </source>
</evidence>
<evidence type="ECO:0000256" key="9">
    <source>
        <dbReference type="HAMAP-Rule" id="MF_00061"/>
    </source>
</evidence>
<evidence type="ECO:0000313" key="13">
    <source>
        <dbReference type="Proteomes" id="UP001300383"/>
    </source>
</evidence>
<evidence type="ECO:0000256" key="4">
    <source>
        <dbReference type="ARBA" id="ARBA00022679"/>
    </source>
</evidence>
<dbReference type="InterPro" id="IPR020568">
    <property type="entry name" value="Ribosomal_Su5_D2-typ_SF"/>
</dbReference>
<dbReference type="SUPFAM" id="SSF55060">
    <property type="entry name" value="GHMP Kinase, C-terminal domain"/>
    <property type="match status" value="1"/>
</dbReference>
<keyword evidence="5 9" id="KW-0547">Nucleotide-binding</keyword>
<feature type="domain" description="GHMP kinase C-terminal" evidence="11">
    <location>
        <begin position="202"/>
        <end position="276"/>
    </location>
</feature>
<evidence type="ECO:0000313" key="12">
    <source>
        <dbReference type="EMBL" id="MDI9242560.1"/>
    </source>
</evidence>
<keyword evidence="9" id="KW-0414">Isoprene biosynthesis</keyword>
<keyword evidence="6 9" id="KW-0418">Kinase</keyword>
<proteinExistence type="inferred from homology"/>
<dbReference type="InterPro" id="IPR013750">
    <property type="entry name" value="GHMP_kinase_C_dom"/>
</dbReference>
<comment type="catalytic activity">
    <reaction evidence="9">
        <text>4-CDP-2-C-methyl-D-erythritol + ATP = 4-CDP-2-C-methyl-D-erythritol 2-phosphate + ADP + H(+)</text>
        <dbReference type="Rhea" id="RHEA:18437"/>
        <dbReference type="ChEBI" id="CHEBI:15378"/>
        <dbReference type="ChEBI" id="CHEBI:30616"/>
        <dbReference type="ChEBI" id="CHEBI:57823"/>
        <dbReference type="ChEBI" id="CHEBI:57919"/>
        <dbReference type="ChEBI" id="CHEBI:456216"/>
        <dbReference type="EC" id="2.7.1.148"/>
    </reaction>
</comment>
<dbReference type="NCBIfam" id="TIGR00154">
    <property type="entry name" value="ispE"/>
    <property type="match status" value="1"/>
</dbReference>
<keyword evidence="7 9" id="KW-0067">ATP-binding</keyword>
<keyword evidence="4 9" id="KW-0808">Transferase</keyword>
<dbReference type="InterPro" id="IPR036554">
    <property type="entry name" value="GHMP_kinase_C_sf"/>
</dbReference>
<dbReference type="PANTHER" id="PTHR43527">
    <property type="entry name" value="4-DIPHOSPHOCYTIDYL-2-C-METHYL-D-ERYTHRITOL KINASE, CHLOROPLASTIC"/>
    <property type="match status" value="1"/>
</dbReference>
<dbReference type="GO" id="GO:0019288">
    <property type="term" value="P:isopentenyl diphosphate biosynthetic process, methylerythritol 4-phosphate pathway"/>
    <property type="evidence" value="ECO:0007669"/>
    <property type="project" value="UniProtKB-UniRule"/>
</dbReference>
<dbReference type="InterPro" id="IPR014721">
    <property type="entry name" value="Ribsml_uS5_D2-typ_fold_subgr"/>
</dbReference>
<dbReference type="AlphaFoldDB" id="A0AAP4F000"/>
<dbReference type="PIRSF" id="PIRSF010376">
    <property type="entry name" value="IspE"/>
    <property type="match status" value="1"/>
</dbReference>
<protein>
    <recommendedName>
        <fullName evidence="3 9">4-diphosphocytidyl-2-C-methyl-D-erythritol kinase</fullName>
        <shortName evidence="9">CMK</shortName>
        <ecNumber evidence="2 9">2.7.1.148</ecNumber>
    </recommendedName>
    <alternativeName>
        <fullName evidence="8 9">4-(cytidine-5'-diphospho)-2-C-methyl-D-erythritol kinase</fullName>
    </alternativeName>
</protein>
<accession>A0AAP4F000</accession>
<dbReference type="PANTHER" id="PTHR43527:SF2">
    <property type="entry name" value="4-DIPHOSPHOCYTIDYL-2-C-METHYL-D-ERYTHRITOL KINASE, CHLOROPLASTIC"/>
    <property type="match status" value="1"/>
</dbReference>
<organism evidence="12 13">
    <name type="scientific">Fusibacillus kribbianus</name>
    <dbReference type="NCBI Taxonomy" id="3044208"/>
    <lineage>
        <taxon>Bacteria</taxon>
        <taxon>Bacillati</taxon>
        <taxon>Bacillota</taxon>
        <taxon>Clostridia</taxon>
        <taxon>Lachnospirales</taxon>
        <taxon>Lachnospiraceae</taxon>
        <taxon>Fusibacillus</taxon>
    </lineage>
</organism>
<dbReference type="RefSeq" id="WP_283231007.1">
    <property type="nucleotide sequence ID" value="NZ_JASGBQ010000014.1"/>
</dbReference>
<dbReference type="Pfam" id="PF00288">
    <property type="entry name" value="GHMP_kinases_N"/>
    <property type="match status" value="1"/>
</dbReference>
<dbReference type="SUPFAM" id="SSF54211">
    <property type="entry name" value="Ribosomal protein S5 domain 2-like"/>
    <property type="match status" value="1"/>
</dbReference>
<evidence type="ECO:0000256" key="6">
    <source>
        <dbReference type="ARBA" id="ARBA00022777"/>
    </source>
</evidence>
<dbReference type="EC" id="2.7.1.148" evidence="2 9"/>
<dbReference type="InterPro" id="IPR006204">
    <property type="entry name" value="GHMP_kinase_N_dom"/>
</dbReference>
<comment type="function">
    <text evidence="9">Catalyzes the phosphorylation of the position 2 hydroxy group of 4-diphosphocytidyl-2C-methyl-D-erythritol.</text>
</comment>
<dbReference type="GO" id="GO:0016114">
    <property type="term" value="P:terpenoid biosynthetic process"/>
    <property type="evidence" value="ECO:0007669"/>
    <property type="project" value="UniProtKB-UniRule"/>
</dbReference>
<evidence type="ECO:0000256" key="2">
    <source>
        <dbReference type="ARBA" id="ARBA00012052"/>
    </source>
</evidence>
<dbReference type="EMBL" id="JASGBQ010000014">
    <property type="protein sequence ID" value="MDI9242560.1"/>
    <property type="molecule type" value="Genomic_DNA"/>
</dbReference>
<evidence type="ECO:0000256" key="5">
    <source>
        <dbReference type="ARBA" id="ARBA00022741"/>
    </source>
</evidence>
<dbReference type="Gene3D" id="3.30.70.890">
    <property type="entry name" value="GHMP kinase, C-terminal domain"/>
    <property type="match status" value="1"/>
</dbReference>
<sequence>MREELSLRAYGKINLGLDVIRKRPDGYHEVKMVMQTVSLYDSLRLKKKEEPGIEVRTNLPFLPTGPDNLVYRAAELLLKEFGIGEGLFIDLYKKIPVAAGMAGGSSDAAAVLVGVNRLFKLRLSRIGLMERGVSLGADIPYCIMRGTALAEGIGEKLTKLPPMPDCAILLAKPPISVSTRFVYGNLRADSLPWHPDIDGMTEALAEGSLSGITARLGNVLETVTIPAHPQIQKIKDVMSENGAEAALMSGSGPTVFGIFKDKETAGRAGRKLRSAGLAKQIYTVRPFNVCRNGRR</sequence>
<evidence type="ECO:0000256" key="8">
    <source>
        <dbReference type="ARBA" id="ARBA00032554"/>
    </source>
</evidence>
<dbReference type="HAMAP" id="MF_00061">
    <property type="entry name" value="IspE"/>
    <property type="match status" value="1"/>
</dbReference>
<feature type="active site" evidence="9">
    <location>
        <position position="138"/>
    </location>
</feature>